<dbReference type="STRING" id="885272.JonanDRAFT_0270"/>
<dbReference type="SUPFAM" id="SSF50715">
    <property type="entry name" value="Ribosomal protein L25-like"/>
    <property type="match status" value="1"/>
</dbReference>
<keyword evidence="1 4" id="KW-0689">Ribosomal protein</keyword>
<feature type="domain" description="Large ribosomal subunit protein bL25 L25" evidence="3">
    <location>
        <begin position="10"/>
        <end position="95"/>
    </location>
</feature>
<evidence type="ECO:0000256" key="2">
    <source>
        <dbReference type="ARBA" id="ARBA00023274"/>
    </source>
</evidence>
<keyword evidence="5" id="KW-1185">Reference proteome</keyword>
<protein>
    <submittedName>
        <fullName evidence="4">Ribosomal protein L25 (General stress protein Ctc)</fullName>
    </submittedName>
</protein>
<organism evidence="4 5">
    <name type="scientific">Jonquetella anthropi DSM 22815</name>
    <dbReference type="NCBI Taxonomy" id="885272"/>
    <lineage>
        <taxon>Bacteria</taxon>
        <taxon>Thermotogati</taxon>
        <taxon>Synergistota</taxon>
        <taxon>Synergistia</taxon>
        <taxon>Synergistales</taxon>
        <taxon>Dethiosulfovibrionaceae</taxon>
        <taxon>Jonquetella</taxon>
    </lineage>
</organism>
<reference evidence="4 5" key="1">
    <citation type="submission" date="2011-11" db="EMBL/GenBank/DDBJ databases">
        <title>The Noncontiguous Finished genome of Jonquetella anthropi DSM 22815.</title>
        <authorList>
            <consortium name="US DOE Joint Genome Institute (JGI-PGF)"/>
            <person name="Lucas S."/>
            <person name="Copeland A."/>
            <person name="Lapidus A."/>
            <person name="Glavina del Rio T."/>
            <person name="Dalin E."/>
            <person name="Tice H."/>
            <person name="Bruce D."/>
            <person name="Goodwin L."/>
            <person name="Pitluck S."/>
            <person name="Peters L."/>
            <person name="Mikhailova N."/>
            <person name="Held B."/>
            <person name="Kyrpides N."/>
            <person name="Mavromatis K."/>
            <person name="Ivanova N."/>
            <person name="Markowitz V."/>
            <person name="Cheng J.-F."/>
            <person name="Hugenholtz P."/>
            <person name="Woyke T."/>
            <person name="Wu D."/>
            <person name="Gronow S."/>
            <person name="Wellnitz S."/>
            <person name="Brambilla E."/>
            <person name="Klenk H.-P."/>
            <person name="Eisen J.A."/>
        </authorList>
    </citation>
    <scope>NUCLEOTIDE SEQUENCE [LARGE SCALE GENOMIC DNA]</scope>
    <source>
        <strain evidence="4 5">DSM 22815</strain>
    </source>
</reference>
<dbReference type="GO" id="GO:0005840">
    <property type="term" value="C:ribosome"/>
    <property type="evidence" value="ECO:0007669"/>
    <property type="project" value="UniProtKB-KW"/>
</dbReference>
<proteinExistence type="predicted"/>
<evidence type="ECO:0000313" key="4">
    <source>
        <dbReference type="EMBL" id="EHM12692.1"/>
    </source>
</evidence>
<dbReference type="InterPro" id="IPR011035">
    <property type="entry name" value="Ribosomal_bL25/Gln-tRNA_synth"/>
</dbReference>
<dbReference type="CDD" id="cd00495">
    <property type="entry name" value="Ribosomal_L25_TL5_CTC"/>
    <property type="match status" value="1"/>
</dbReference>
<dbReference type="AlphaFoldDB" id="H0UII4"/>
<dbReference type="RefSeq" id="WP_008522213.1">
    <property type="nucleotide sequence ID" value="NZ_CM001376.1"/>
</dbReference>
<accession>H0UII4</accession>
<sequence length="99" mass="10809">MSENVKIILEARNETGKEVCGRLRRQGCLPVVVYGPGMKEPLLAKTDAKAAEAYLVGDFKSCQYDVTLPCGTVKTCSIKSAAKNHGTDQLLHIDFYCAE</sequence>
<dbReference type="Proteomes" id="UP000003806">
    <property type="component" value="Chromosome"/>
</dbReference>
<dbReference type="HOGENOM" id="CLU_2316535_0_0_0"/>
<dbReference type="OrthoDB" id="9806411at2"/>
<dbReference type="InterPro" id="IPR020056">
    <property type="entry name" value="Rbsml_bL25/Gln-tRNA_synth_N"/>
</dbReference>
<name>H0UII4_9BACT</name>
<evidence type="ECO:0000259" key="3">
    <source>
        <dbReference type="Pfam" id="PF01386"/>
    </source>
</evidence>
<gene>
    <name evidence="4" type="ORF">JonanDRAFT_0270</name>
</gene>
<dbReference type="eggNOG" id="COG1825">
    <property type="taxonomic scope" value="Bacteria"/>
</dbReference>
<dbReference type="GO" id="GO:1990904">
    <property type="term" value="C:ribonucleoprotein complex"/>
    <property type="evidence" value="ECO:0007669"/>
    <property type="project" value="UniProtKB-KW"/>
</dbReference>
<dbReference type="GO" id="GO:0006412">
    <property type="term" value="P:translation"/>
    <property type="evidence" value="ECO:0007669"/>
    <property type="project" value="InterPro"/>
</dbReference>
<evidence type="ECO:0000256" key="1">
    <source>
        <dbReference type="ARBA" id="ARBA00022980"/>
    </source>
</evidence>
<evidence type="ECO:0000313" key="5">
    <source>
        <dbReference type="Proteomes" id="UP000003806"/>
    </source>
</evidence>
<dbReference type="InterPro" id="IPR029751">
    <property type="entry name" value="Ribosomal_L25_dom"/>
</dbReference>
<dbReference type="Pfam" id="PF01386">
    <property type="entry name" value="Ribosomal_L25p"/>
    <property type="match status" value="1"/>
</dbReference>
<dbReference type="Gene3D" id="2.40.240.10">
    <property type="entry name" value="Ribosomal Protein L25, Chain P"/>
    <property type="match status" value="1"/>
</dbReference>
<dbReference type="EMBL" id="CM001376">
    <property type="protein sequence ID" value="EHM12692.1"/>
    <property type="molecule type" value="Genomic_DNA"/>
</dbReference>
<keyword evidence="2" id="KW-0687">Ribonucleoprotein</keyword>
<dbReference type="GO" id="GO:0003735">
    <property type="term" value="F:structural constituent of ribosome"/>
    <property type="evidence" value="ECO:0007669"/>
    <property type="project" value="InterPro"/>
</dbReference>